<proteinExistence type="predicted"/>
<dbReference type="Gene3D" id="3.10.180.10">
    <property type="entry name" value="2,3-Dihydroxybiphenyl 1,2-Dioxygenase, domain 1"/>
    <property type="match status" value="2"/>
</dbReference>
<sequence length="306" mass="33379">MSPTVKSNQLQLAIAALEILLIGTVNSQACEVGSVGPLLWMPSMNTFRRFTADSEPMYTFYTDVLGFEPLEPYEVGNNSEVWRIQAGASQLKLSRRVANRLYVDGGVADATGLRLWTFFFSDEEALIDKFTNAGLAAPVFEDACSHPAMNCAKSALISDPSGQDVEIVITGDAKGTQYEEMEVGIVVSDLSLSMLFYRDFLGLEEIGVNYDVRLGTEKHVFRNGATFVSLRSFGGPLPADTGTAGIQYVVTDVAAVQDLARCQGITIDQEVSSLPGFMVRFVWLEDRDGVTNYFADTAESRGEVEA</sequence>
<feature type="domain" description="VOC" evidence="2">
    <location>
        <begin position="177"/>
        <end position="297"/>
    </location>
</feature>
<evidence type="ECO:0000259" key="2">
    <source>
        <dbReference type="PROSITE" id="PS51819"/>
    </source>
</evidence>
<accession>A0AAE8N557</accession>
<keyword evidence="1" id="KW-0732">Signal</keyword>
<dbReference type="EMBL" id="ONZQ02000015">
    <property type="protein sequence ID" value="SPO06476.1"/>
    <property type="molecule type" value="Genomic_DNA"/>
</dbReference>
<dbReference type="Proteomes" id="UP001187682">
    <property type="component" value="Unassembled WGS sequence"/>
</dbReference>
<name>A0AAE8N557_9PEZI</name>
<feature type="chain" id="PRO_5042060938" description="VOC domain-containing protein" evidence="1">
    <location>
        <begin position="28"/>
        <end position="306"/>
    </location>
</feature>
<dbReference type="PROSITE" id="PS51819">
    <property type="entry name" value="VOC"/>
    <property type="match status" value="1"/>
</dbReference>
<dbReference type="InterPro" id="IPR004360">
    <property type="entry name" value="Glyas_Fos-R_dOase_dom"/>
</dbReference>
<protein>
    <recommendedName>
        <fullName evidence="2">VOC domain-containing protein</fullName>
    </recommendedName>
</protein>
<comment type="caution">
    <text evidence="3">The sequence shown here is derived from an EMBL/GenBank/DDBJ whole genome shotgun (WGS) entry which is preliminary data.</text>
</comment>
<keyword evidence="4" id="KW-1185">Reference proteome</keyword>
<evidence type="ECO:0000313" key="3">
    <source>
        <dbReference type="EMBL" id="SPO06476.1"/>
    </source>
</evidence>
<dbReference type="SUPFAM" id="SSF54593">
    <property type="entry name" value="Glyoxalase/Bleomycin resistance protein/Dihydroxybiphenyl dioxygenase"/>
    <property type="match status" value="2"/>
</dbReference>
<evidence type="ECO:0000256" key="1">
    <source>
        <dbReference type="SAM" id="SignalP"/>
    </source>
</evidence>
<dbReference type="Pfam" id="PF00903">
    <property type="entry name" value="Glyoxalase"/>
    <property type="match status" value="1"/>
</dbReference>
<dbReference type="InterPro" id="IPR037523">
    <property type="entry name" value="VOC_core"/>
</dbReference>
<organism evidence="3 4">
    <name type="scientific">Cephalotrichum gorgonifer</name>
    <dbReference type="NCBI Taxonomy" id="2041049"/>
    <lineage>
        <taxon>Eukaryota</taxon>
        <taxon>Fungi</taxon>
        <taxon>Dikarya</taxon>
        <taxon>Ascomycota</taxon>
        <taxon>Pezizomycotina</taxon>
        <taxon>Sordariomycetes</taxon>
        <taxon>Hypocreomycetidae</taxon>
        <taxon>Microascales</taxon>
        <taxon>Microascaceae</taxon>
        <taxon>Cephalotrichum</taxon>
    </lineage>
</organism>
<dbReference type="AlphaFoldDB" id="A0AAE8N557"/>
<gene>
    <name evidence="3" type="ORF">DNG_09166</name>
</gene>
<dbReference type="InterPro" id="IPR029068">
    <property type="entry name" value="Glyas_Bleomycin-R_OHBP_Dase"/>
</dbReference>
<evidence type="ECO:0000313" key="4">
    <source>
        <dbReference type="Proteomes" id="UP001187682"/>
    </source>
</evidence>
<reference evidence="3" key="1">
    <citation type="submission" date="2018-03" db="EMBL/GenBank/DDBJ databases">
        <authorList>
            <person name="Guldener U."/>
        </authorList>
    </citation>
    <scope>NUCLEOTIDE SEQUENCE</scope>
</reference>
<feature type="signal peptide" evidence="1">
    <location>
        <begin position="1"/>
        <end position="27"/>
    </location>
</feature>